<gene>
    <name evidence="1" type="ORF">CBF50_01775</name>
</gene>
<name>A0A9X6RXI9_LACJH</name>
<protein>
    <submittedName>
        <fullName evidence="1">Uncharacterized protein</fullName>
    </submittedName>
</protein>
<accession>A0A9X6RXI9</accession>
<reference evidence="1 2" key="2">
    <citation type="submission" date="2017-09" db="EMBL/GenBank/DDBJ databases">
        <title>Tripartite evolution among Lactobacillus johnsonii, Lactobacillus taiwanensis, Lactobacillus reuteri and their rodent host.</title>
        <authorList>
            <person name="Wang T."/>
            <person name="Knowles S."/>
            <person name="Cheng C."/>
        </authorList>
    </citation>
    <scope>NUCLEOTIDE SEQUENCE [LARGE SCALE GENOMIC DNA]</scope>
    <source>
        <strain evidence="1 2">117c</strain>
    </source>
</reference>
<comment type="caution">
    <text evidence="1">The sequence shown here is derived from an EMBL/GenBank/DDBJ whole genome shotgun (WGS) entry which is preliminary data.</text>
</comment>
<organism evidence="1 2">
    <name type="scientific">Lactobacillus johnsonii</name>
    <dbReference type="NCBI Taxonomy" id="33959"/>
    <lineage>
        <taxon>Bacteria</taxon>
        <taxon>Bacillati</taxon>
        <taxon>Bacillota</taxon>
        <taxon>Bacilli</taxon>
        <taxon>Lactobacillales</taxon>
        <taxon>Lactobacillaceae</taxon>
        <taxon>Lactobacillus</taxon>
    </lineage>
</organism>
<reference evidence="1 2" key="1">
    <citation type="submission" date="2017-04" db="EMBL/GenBank/DDBJ databases">
        <authorList>
            <person name="Lin X.B."/>
            <person name="Stothard P."/>
            <person name="Tasseva G."/>
            <person name="Walter J."/>
        </authorList>
    </citation>
    <scope>NUCLEOTIDE SEQUENCE [LARGE SCALE GENOMIC DNA]</scope>
    <source>
        <strain evidence="1 2">117c</strain>
    </source>
</reference>
<dbReference type="Proteomes" id="UP000215693">
    <property type="component" value="Unassembled WGS sequence"/>
</dbReference>
<sequence>MRYDTMVSFFKETDGKYNPRTHKHNNDPIFVDSIFANVTDLGLKNQVQLLGGIKQGSKTIRFKEKVANDWDYLTIDEDDRKYRFISSLNVQKGYAVIVGEDVG</sequence>
<evidence type="ECO:0000313" key="1">
    <source>
        <dbReference type="EMBL" id="OYS14558.1"/>
    </source>
</evidence>
<dbReference type="AlphaFoldDB" id="A0A9X6RXI9"/>
<proteinExistence type="predicted"/>
<dbReference type="EMBL" id="NGOH01000031">
    <property type="protein sequence ID" value="OYS14558.1"/>
    <property type="molecule type" value="Genomic_DNA"/>
</dbReference>
<evidence type="ECO:0000313" key="2">
    <source>
        <dbReference type="Proteomes" id="UP000215693"/>
    </source>
</evidence>